<protein>
    <recommendedName>
        <fullName evidence="7">MADF domain-containing protein</fullName>
    </recommendedName>
</protein>
<keyword evidence="1" id="KW-0539">Nucleus</keyword>
<name>A0AAV0XSA1_9HEMI</name>
<organism evidence="5 6">
    <name type="scientific">Macrosiphum euphorbiae</name>
    <name type="common">potato aphid</name>
    <dbReference type="NCBI Taxonomy" id="13131"/>
    <lineage>
        <taxon>Eukaryota</taxon>
        <taxon>Metazoa</taxon>
        <taxon>Ecdysozoa</taxon>
        <taxon>Arthropoda</taxon>
        <taxon>Hexapoda</taxon>
        <taxon>Insecta</taxon>
        <taxon>Pterygota</taxon>
        <taxon>Neoptera</taxon>
        <taxon>Paraneoptera</taxon>
        <taxon>Hemiptera</taxon>
        <taxon>Sternorrhyncha</taxon>
        <taxon>Aphidomorpha</taxon>
        <taxon>Aphidoidea</taxon>
        <taxon>Aphididae</taxon>
        <taxon>Macrosiphini</taxon>
        <taxon>Macrosiphum</taxon>
    </lineage>
</organism>
<dbReference type="PROSITE" id="PS51029">
    <property type="entry name" value="MADF"/>
    <property type="match status" value="1"/>
</dbReference>
<evidence type="ECO:0000256" key="2">
    <source>
        <dbReference type="SAM" id="MobiDB-lite"/>
    </source>
</evidence>
<dbReference type="InterPro" id="IPR004210">
    <property type="entry name" value="BESS_motif"/>
</dbReference>
<reference evidence="5 6" key="1">
    <citation type="submission" date="2023-01" db="EMBL/GenBank/DDBJ databases">
        <authorList>
            <person name="Whitehead M."/>
        </authorList>
    </citation>
    <scope>NUCLEOTIDE SEQUENCE [LARGE SCALE GENOMIC DNA]</scope>
</reference>
<comment type="subcellular location">
    <subcellularLocation>
        <location evidence="1">Nucleus</location>
    </subcellularLocation>
</comment>
<dbReference type="SMART" id="SM00595">
    <property type="entry name" value="MADF"/>
    <property type="match status" value="1"/>
</dbReference>
<evidence type="ECO:0000259" key="3">
    <source>
        <dbReference type="PROSITE" id="PS51029"/>
    </source>
</evidence>
<evidence type="ECO:0008006" key="7">
    <source>
        <dbReference type="Google" id="ProtNLM"/>
    </source>
</evidence>
<evidence type="ECO:0000313" key="6">
    <source>
        <dbReference type="Proteomes" id="UP001160148"/>
    </source>
</evidence>
<dbReference type="Pfam" id="PF02944">
    <property type="entry name" value="BESS"/>
    <property type="match status" value="1"/>
</dbReference>
<feature type="region of interest" description="Disordered" evidence="2">
    <location>
        <begin position="183"/>
        <end position="208"/>
    </location>
</feature>
<keyword evidence="6" id="KW-1185">Reference proteome</keyword>
<dbReference type="Proteomes" id="UP001160148">
    <property type="component" value="Unassembled WGS sequence"/>
</dbReference>
<accession>A0AAV0XSA1</accession>
<evidence type="ECO:0000256" key="1">
    <source>
        <dbReference type="PROSITE-ProRule" id="PRU00371"/>
    </source>
</evidence>
<dbReference type="InterPro" id="IPR039353">
    <property type="entry name" value="TF_Adf1"/>
</dbReference>
<comment type="caution">
    <text evidence="5">The sequence shown here is derived from an EMBL/GenBank/DDBJ whole genome shotgun (WGS) entry which is preliminary data.</text>
</comment>
<dbReference type="PANTHER" id="PTHR12243:SF67">
    <property type="entry name" value="COREPRESSOR OF PANGOLIN, ISOFORM A-RELATED"/>
    <property type="match status" value="1"/>
</dbReference>
<dbReference type="InterPro" id="IPR006578">
    <property type="entry name" value="MADF-dom"/>
</dbReference>
<dbReference type="AlphaFoldDB" id="A0AAV0XSA1"/>
<dbReference type="GO" id="GO:0003677">
    <property type="term" value="F:DNA binding"/>
    <property type="evidence" value="ECO:0007669"/>
    <property type="project" value="InterPro"/>
</dbReference>
<feature type="domain" description="MADF" evidence="3">
    <location>
        <begin position="60"/>
        <end position="161"/>
    </location>
</feature>
<sequence>MSCGAAASPLRSVSAADNNVAATAPRTQIRFSSTLLYIDSCTRPIFPRKMSEIDDVDIELLIGEVKSHTEIWNIADENYHDRTKKRSAWISICQNFFPSFDEKDDKERNDICEKLIKKWRNIKDNYTKSKKKNKTTSGQGANLSRRYIYDRQLSFLLTAGATTNTQGSFDGNDEQEDTELLANQSNEEAETPPSYTQSSSSKKRKHDLESSLIDYLNTPIPSQIITTPAPEPNPDRSFFDSILPSIANLTEDQKIEFRCEVLNIIKRMRAATLPPQNYGYPPINQDYLYANQTSQLSNYSPQIASYQHQTPNYMQQRPPRYTRPGPYSAPLPQSNNMQQSPPRYTQPGPYSAPLDQSNNYGMDSNPTSPCTSIGKNYSVSEEDSLDIN</sequence>
<evidence type="ECO:0000259" key="4">
    <source>
        <dbReference type="PROSITE" id="PS51031"/>
    </source>
</evidence>
<evidence type="ECO:0000313" key="5">
    <source>
        <dbReference type="EMBL" id="CAI6371385.1"/>
    </source>
</evidence>
<feature type="region of interest" description="Disordered" evidence="2">
    <location>
        <begin position="313"/>
        <end position="388"/>
    </location>
</feature>
<dbReference type="PANTHER" id="PTHR12243">
    <property type="entry name" value="MADF DOMAIN TRANSCRIPTION FACTOR"/>
    <property type="match status" value="1"/>
</dbReference>
<dbReference type="PROSITE" id="PS51031">
    <property type="entry name" value="BESS"/>
    <property type="match status" value="1"/>
</dbReference>
<feature type="domain" description="BESS" evidence="4">
    <location>
        <begin position="232"/>
        <end position="271"/>
    </location>
</feature>
<gene>
    <name evidence="5" type="ORF">MEUPH1_LOCUS25393</name>
</gene>
<proteinExistence type="predicted"/>
<feature type="compositionally biased region" description="Polar residues" evidence="2">
    <location>
        <begin position="354"/>
        <end position="379"/>
    </location>
</feature>
<dbReference type="Pfam" id="PF10545">
    <property type="entry name" value="MADF_DNA_bdg"/>
    <property type="match status" value="1"/>
</dbReference>
<dbReference type="GO" id="GO:0005634">
    <property type="term" value="C:nucleus"/>
    <property type="evidence" value="ECO:0007669"/>
    <property type="project" value="UniProtKB-SubCell"/>
</dbReference>
<dbReference type="EMBL" id="CARXXK010000938">
    <property type="protein sequence ID" value="CAI6371385.1"/>
    <property type="molecule type" value="Genomic_DNA"/>
</dbReference>
<feature type="compositionally biased region" description="Polar residues" evidence="2">
    <location>
        <begin position="331"/>
        <end position="343"/>
    </location>
</feature>